<name>A0A3N4ISC3_ASCIM</name>
<reference evidence="11 12" key="1">
    <citation type="journal article" date="2018" name="Nat. Ecol. Evol.">
        <title>Pezizomycetes genomes reveal the molecular basis of ectomycorrhizal truffle lifestyle.</title>
        <authorList>
            <person name="Murat C."/>
            <person name="Payen T."/>
            <person name="Noel B."/>
            <person name="Kuo A."/>
            <person name="Morin E."/>
            <person name="Chen J."/>
            <person name="Kohler A."/>
            <person name="Krizsan K."/>
            <person name="Balestrini R."/>
            <person name="Da Silva C."/>
            <person name="Montanini B."/>
            <person name="Hainaut M."/>
            <person name="Levati E."/>
            <person name="Barry K.W."/>
            <person name="Belfiori B."/>
            <person name="Cichocki N."/>
            <person name="Clum A."/>
            <person name="Dockter R.B."/>
            <person name="Fauchery L."/>
            <person name="Guy J."/>
            <person name="Iotti M."/>
            <person name="Le Tacon F."/>
            <person name="Lindquist E.A."/>
            <person name="Lipzen A."/>
            <person name="Malagnac F."/>
            <person name="Mello A."/>
            <person name="Molinier V."/>
            <person name="Miyauchi S."/>
            <person name="Poulain J."/>
            <person name="Riccioni C."/>
            <person name="Rubini A."/>
            <person name="Sitrit Y."/>
            <person name="Splivallo R."/>
            <person name="Traeger S."/>
            <person name="Wang M."/>
            <person name="Zifcakova L."/>
            <person name="Wipf D."/>
            <person name="Zambonelli A."/>
            <person name="Paolocci F."/>
            <person name="Nowrousian M."/>
            <person name="Ottonello S."/>
            <person name="Baldrian P."/>
            <person name="Spatafora J.W."/>
            <person name="Henrissat B."/>
            <person name="Nagy L.G."/>
            <person name="Aury J.M."/>
            <person name="Wincker P."/>
            <person name="Grigoriev I.V."/>
            <person name="Bonfante P."/>
            <person name="Martin F.M."/>
        </authorList>
    </citation>
    <scope>NUCLEOTIDE SEQUENCE [LARGE SCALE GENOMIC DNA]</scope>
    <source>
        <strain evidence="11 12">RN42</strain>
    </source>
</reference>
<dbReference type="GO" id="GO:0016491">
    <property type="term" value="F:oxidoreductase activity"/>
    <property type="evidence" value="ECO:0007669"/>
    <property type="project" value="UniProtKB-KW"/>
</dbReference>
<dbReference type="InterPro" id="IPR011706">
    <property type="entry name" value="Cu-oxidase_C"/>
</dbReference>
<dbReference type="InterPro" id="IPR011707">
    <property type="entry name" value="Cu-oxidase-like_N"/>
</dbReference>
<dbReference type="OrthoDB" id="2121828at2759"/>
<dbReference type="PANTHER" id="PTHR11709">
    <property type="entry name" value="MULTI-COPPER OXIDASE"/>
    <property type="match status" value="1"/>
</dbReference>
<feature type="signal peptide" evidence="7">
    <location>
        <begin position="1"/>
        <end position="19"/>
    </location>
</feature>
<dbReference type="Proteomes" id="UP000275078">
    <property type="component" value="Unassembled WGS sequence"/>
</dbReference>
<keyword evidence="4" id="KW-0560">Oxidoreductase</keyword>
<dbReference type="AlphaFoldDB" id="A0A3N4ISC3"/>
<dbReference type="InterPro" id="IPR001117">
    <property type="entry name" value="Cu-oxidase_2nd"/>
</dbReference>
<evidence type="ECO:0000256" key="6">
    <source>
        <dbReference type="ARBA" id="ARBA00023180"/>
    </source>
</evidence>
<keyword evidence="3 7" id="KW-0732">Signal</keyword>
<dbReference type="FunFam" id="2.60.40.420:FF:000036">
    <property type="entry name" value="L-ascorbate oxidase"/>
    <property type="match status" value="1"/>
</dbReference>
<protein>
    <submittedName>
        <fullName evidence="11">Conidial pigment biosynthesis oxidase Arb2/brown2</fullName>
    </submittedName>
</protein>
<dbReference type="InterPro" id="IPR045087">
    <property type="entry name" value="Cu-oxidase_fam"/>
</dbReference>
<gene>
    <name evidence="11" type="ORF">BJ508DRAFT_219597</name>
</gene>
<dbReference type="PROSITE" id="PS00080">
    <property type="entry name" value="MULTICOPPER_OXIDASE2"/>
    <property type="match status" value="1"/>
</dbReference>
<keyword evidence="5" id="KW-0186">Copper</keyword>
<evidence type="ECO:0000256" key="5">
    <source>
        <dbReference type="ARBA" id="ARBA00023008"/>
    </source>
</evidence>
<dbReference type="STRING" id="1160509.A0A3N4ISC3"/>
<feature type="domain" description="Plastocyanin-like" evidence="10">
    <location>
        <begin position="47"/>
        <end position="160"/>
    </location>
</feature>
<dbReference type="InterPro" id="IPR008972">
    <property type="entry name" value="Cupredoxin"/>
</dbReference>
<dbReference type="InterPro" id="IPR002355">
    <property type="entry name" value="Cu_oxidase_Cu_BS"/>
</dbReference>
<dbReference type="Pfam" id="PF07731">
    <property type="entry name" value="Cu-oxidase_2"/>
    <property type="match status" value="1"/>
</dbReference>
<dbReference type="Gene3D" id="2.60.40.420">
    <property type="entry name" value="Cupredoxins - blue copper proteins"/>
    <property type="match status" value="3"/>
</dbReference>
<proteinExistence type="inferred from homology"/>
<evidence type="ECO:0000256" key="1">
    <source>
        <dbReference type="ARBA" id="ARBA00010609"/>
    </source>
</evidence>
<dbReference type="InterPro" id="IPR033138">
    <property type="entry name" value="Cu_oxidase_CS"/>
</dbReference>
<organism evidence="11 12">
    <name type="scientific">Ascobolus immersus RN42</name>
    <dbReference type="NCBI Taxonomy" id="1160509"/>
    <lineage>
        <taxon>Eukaryota</taxon>
        <taxon>Fungi</taxon>
        <taxon>Dikarya</taxon>
        <taxon>Ascomycota</taxon>
        <taxon>Pezizomycotina</taxon>
        <taxon>Pezizomycetes</taxon>
        <taxon>Pezizales</taxon>
        <taxon>Ascobolaceae</taxon>
        <taxon>Ascobolus</taxon>
    </lineage>
</organism>
<evidence type="ECO:0000256" key="2">
    <source>
        <dbReference type="ARBA" id="ARBA00022723"/>
    </source>
</evidence>
<evidence type="ECO:0000256" key="4">
    <source>
        <dbReference type="ARBA" id="ARBA00023002"/>
    </source>
</evidence>
<evidence type="ECO:0000313" key="12">
    <source>
        <dbReference type="Proteomes" id="UP000275078"/>
    </source>
</evidence>
<keyword evidence="2" id="KW-0479">Metal-binding</keyword>
<dbReference type="Pfam" id="PF07732">
    <property type="entry name" value="Cu-oxidase_3"/>
    <property type="match status" value="1"/>
</dbReference>
<evidence type="ECO:0000259" key="8">
    <source>
        <dbReference type="Pfam" id="PF00394"/>
    </source>
</evidence>
<feature type="chain" id="PRO_5018115434" evidence="7">
    <location>
        <begin position="20"/>
        <end position="628"/>
    </location>
</feature>
<keyword evidence="6" id="KW-0325">Glycoprotein</keyword>
<comment type="similarity">
    <text evidence="1">Belongs to the multicopper oxidase family.</text>
</comment>
<dbReference type="CDD" id="cd13850">
    <property type="entry name" value="CuRO_1_Abr2_like"/>
    <property type="match status" value="1"/>
</dbReference>
<evidence type="ECO:0000256" key="7">
    <source>
        <dbReference type="SAM" id="SignalP"/>
    </source>
</evidence>
<keyword evidence="12" id="KW-1185">Reference proteome</keyword>
<feature type="domain" description="Plastocyanin-like" evidence="9">
    <location>
        <begin position="486"/>
        <end position="606"/>
    </location>
</feature>
<evidence type="ECO:0000256" key="3">
    <source>
        <dbReference type="ARBA" id="ARBA00022729"/>
    </source>
</evidence>
<evidence type="ECO:0000313" key="11">
    <source>
        <dbReference type="EMBL" id="RPA88297.1"/>
    </source>
</evidence>
<dbReference type="CDD" id="cd13898">
    <property type="entry name" value="CuRO_3_Abr2_like"/>
    <property type="match status" value="1"/>
</dbReference>
<evidence type="ECO:0000259" key="10">
    <source>
        <dbReference type="Pfam" id="PF07732"/>
    </source>
</evidence>
<dbReference type="EMBL" id="ML119645">
    <property type="protein sequence ID" value="RPA88297.1"/>
    <property type="molecule type" value="Genomic_DNA"/>
</dbReference>
<dbReference type="CDD" id="cd13876">
    <property type="entry name" value="CuRO_2_Abr2_like"/>
    <property type="match status" value="1"/>
</dbReference>
<accession>A0A3N4ISC3</accession>
<dbReference type="SUPFAM" id="SSF49503">
    <property type="entry name" value="Cupredoxins"/>
    <property type="match status" value="3"/>
</dbReference>
<dbReference type="Pfam" id="PF00394">
    <property type="entry name" value="Cu-oxidase"/>
    <property type="match status" value="1"/>
</dbReference>
<feature type="domain" description="Plastocyanin-like" evidence="8">
    <location>
        <begin position="190"/>
        <end position="390"/>
    </location>
</feature>
<dbReference type="PROSITE" id="PS00079">
    <property type="entry name" value="MULTICOPPER_OXIDASE1"/>
    <property type="match status" value="1"/>
</dbReference>
<sequence length="628" mass="71057">MVPFRSLFAFTVAISTCLAGITKPTEVYYGKHGKSVKPSIKRTINLTWEDGAPNGQAVRKMIKMNGQFPGPNIVVTEGDWLEVRVNNYMPFNTTVHWHGLEMYNTPWSDGVPGLTQKPIEPGQSFVYRFEANPPGQYWYHAHSRGTLQDGLYGGLYIRHKPTAARPFHLISTDKNDIAQMRKAEHTPNQMMLSDWTNATSWDYMDVQRNSGAAFFCADSILLNGKGAVYCKDKYWMTSLLIPWMQAAFINQTVTDKGCFPYVPSTQGPPGLYKYNETLIPDYLDRKCIASEGFNATIIVDEKAGWASINWIMAVAVKSITVAIDEHPMHVYEVDGHYIRPQVADSIQMFNGERYSAMIKLDKEPKEYTIRVAGTGLDQVISGFGTLRYKGTPRNKALTPSIASLDYGGIGTSKEIRPLQNSLHYLSPFPNTIRFPPKPTPNDQMFFLKLGRLNYTWQWTLDGKDIYASDRSAYNPLLFEPDHGDSTNPNLVVRTKNNTWVDIVFQVGSNPLQPIQFPHSMHKHSNKAFKIGFSMGIWNYTSVYAAWKAQPEAFNFETPQVRDTFVTTFDGPGWLVVRYEVVNPGPFLLHCHIETHLEGGMAIAMLDGVDKWPAIESIPEEYRRYAGYT</sequence>
<dbReference type="PANTHER" id="PTHR11709:SF488">
    <property type="entry name" value="LACCASE-RELATED"/>
    <property type="match status" value="1"/>
</dbReference>
<dbReference type="GO" id="GO:0005507">
    <property type="term" value="F:copper ion binding"/>
    <property type="evidence" value="ECO:0007669"/>
    <property type="project" value="InterPro"/>
</dbReference>
<evidence type="ECO:0000259" key="9">
    <source>
        <dbReference type="Pfam" id="PF07731"/>
    </source>
</evidence>